<reference evidence="2 3" key="1">
    <citation type="journal article" date="2024" name="BMC Genomics">
        <title>De novo assembly and annotation of Popillia japonica's genome with initial clues to its potential as an invasive pest.</title>
        <authorList>
            <person name="Cucini C."/>
            <person name="Boschi S."/>
            <person name="Funari R."/>
            <person name="Cardaioli E."/>
            <person name="Iannotti N."/>
            <person name="Marturano G."/>
            <person name="Paoli F."/>
            <person name="Bruttini M."/>
            <person name="Carapelli A."/>
            <person name="Frati F."/>
            <person name="Nardi F."/>
        </authorList>
    </citation>
    <scope>NUCLEOTIDE SEQUENCE [LARGE SCALE GENOMIC DNA]</scope>
    <source>
        <strain evidence="2">DMR45628</strain>
    </source>
</reference>
<dbReference type="GO" id="GO:0003677">
    <property type="term" value="F:DNA binding"/>
    <property type="evidence" value="ECO:0007669"/>
    <property type="project" value="UniProtKB-KW"/>
</dbReference>
<dbReference type="Gene3D" id="1.10.10.60">
    <property type="entry name" value="Homeodomain-like"/>
    <property type="match status" value="1"/>
</dbReference>
<dbReference type="InterPro" id="IPR044822">
    <property type="entry name" value="Myb_DNA-bind_4"/>
</dbReference>
<keyword evidence="3" id="KW-1185">Reference proteome</keyword>
<protein>
    <submittedName>
        <fullName evidence="2">Myb/SANT-like DNA-binding domain</fullName>
    </submittedName>
</protein>
<dbReference type="Pfam" id="PF13837">
    <property type="entry name" value="Myb_DNA-bind_4"/>
    <property type="match status" value="1"/>
</dbReference>
<organism evidence="2 3">
    <name type="scientific">Popillia japonica</name>
    <name type="common">Japanese beetle</name>
    <dbReference type="NCBI Taxonomy" id="7064"/>
    <lineage>
        <taxon>Eukaryota</taxon>
        <taxon>Metazoa</taxon>
        <taxon>Ecdysozoa</taxon>
        <taxon>Arthropoda</taxon>
        <taxon>Hexapoda</taxon>
        <taxon>Insecta</taxon>
        <taxon>Pterygota</taxon>
        <taxon>Neoptera</taxon>
        <taxon>Endopterygota</taxon>
        <taxon>Coleoptera</taxon>
        <taxon>Polyphaga</taxon>
        <taxon>Scarabaeiformia</taxon>
        <taxon>Scarabaeidae</taxon>
        <taxon>Rutelinae</taxon>
        <taxon>Popillia</taxon>
    </lineage>
</organism>
<dbReference type="SMART" id="SM00717">
    <property type="entry name" value="SANT"/>
    <property type="match status" value="1"/>
</dbReference>
<dbReference type="AlphaFoldDB" id="A0AAW1MY40"/>
<dbReference type="Proteomes" id="UP001458880">
    <property type="component" value="Unassembled WGS sequence"/>
</dbReference>
<sequence length="193" mass="22382">MENSNENLNNPNYWTTKETLALISAYEQLSDRLSHARKRKHVWELIAHELLSLGITKSVEKCEMKWRNLINTYKPIKDNKKSTGRGAIRFQFYNKLDEILGDKLAMTCKHATDTTNFSTEADIADSAMLNNNSGSFSIKAEELTVSEDSDNSCEELPKKKVKQTSPDTIKIQYFKNKEKRYFETHPEKSYFRT</sequence>
<dbReference type="EMBL" id="JASPKY010000018">
    <property type="protein sequence ID" value="KAK9752651.1"/>
    <property type="molecule type" value="Genomic_DNA"/>
</dbReference>
<proteinExistence type="predicted"/>
<dbReference type="PANTHER" id="PTHR47595:SF1">
    <property type="entry name" value="MYB_SANT-LIKE DNA-BINDING DOMAIN-CONTAINING PROTEIN"/>
    <property type="match status" value="1"/>
</dbReference>
<feature type="domain" description="Myb-like" evidence="1">
    <location>
        <begin position="14"/>
        <end position="70"/>
    </location>
</feature>
<evidence type="ECO:0000313" key="3">
    <source>
        <dbReference type="Proteomes" id="UP001458880"/>
    </source>
</evidence>
<dbReference type="PANTHER" id="PTHR47595">
    <property type="entry name" value="HEAT SHOCK 70 KDA PROTEIN 14"/>
    <property type="match status" value="1"/>
</dbReference>
<dbReference type="PROSITE" id="PS50090">
    <property type="entry name" value="MYB_LIKE"/>
    <property type="match status" value="1"/>
</dbReference>
<name>A0AAW1MY40_POPJA</name>
<dbReference type="InterPro" id="IPR001005">
    <property type="entry name" value="SANT/Myb"/>
</dbReference>
<comment type="caution">
    <text evidence="2">The sequence shown here is derived from an EMBL/GenBank/DDBJ whole genome shotgun (WGS) entry which is preliminary data.</text>
</comment>
<keyword evidence="2" id="KW-0238">DNA-binding</keyword>
<evidence type="ECO:0000313" key="2">
    <source>
        <dbReference type="EMBL" id="KAK9752651.1"/>
    </source>
</evidence>
<accession>A0AAW1MY40</accession>
<evidence type="ECO:0000259" key="1">
    <source>
        <dbReference type="PROSITE" id="PS50090"/>
    </source>
</evidence>
<gene>
    <name evidence="2" type="ORF">QE152_g3971</name>
</gene>